<evidence type="ECO:0000313" key="2">
    <source>
        <dbReference type="EMBL" id="CDX35277.1"/>
    </source>
</evidence>
<gene>
    <name evidence="2" type="ORF">MPLDJ20_20123</name>
</gene>
<name>A0A090F182_MESPL</name>
<dbReference type="EMBL" id="CCNB01000012">
    <property type="protein sequence ID" value="CDX35277.1"/>
    <property type="molecule type" value="Genomic_DNA"/>
</dbReference>
<organism evidence="2 3">
    <name type="scientific">Mesorhizobium plurifarium</name>
    <dbReference type="NCBI Taxonomy" id="69974"/>
    <lineage>
        <taxon>Bacteria</taxon>
        <taxon>Pseudomonadati</taxon>
        <taxon>Pseudomonadota</taxon>
        <taxon>Alphaproteobacteria</taxon>
        <taxon>Hyphomicrobiales</taxon>
        <taxon>Phyllobacteriaceae</taxon>
        <taxon>Mesorhizobium</taxon>
    </lineage>
</organism>
<dbReference type="Proteomes" id="UP000046373">
    <property type="component" value="Unassembled WGS sequence"/>
</dbReference>
<dbReference type="AlphaFoldDB" id="A0A090F182"/>
<evidence type="ECO:0000256" key="1">
    <source>
        <dbReference type="SAM" id="MobiDB-lite"/>
    </source>
</evidence>
<reference evidence="2 3" key="1">
    <citation type="submission" date="2014-08" db="EMBL/GenBank/DDBJ databases">
        <authorList>
            <person name="Moulin Lionel"/>
        </authorList>
    </citation>
    <scope>NUCLEOTIDE SEQUENCE [LARGE SCALE GENOMIC DNA]</scope>
</reference>
<proteinExistence type="predicted"/>
<evidence type="ECO:0000313" key="3">
    <source>
        <dbReference type="Proteomes" id="UP000046373"/>
    </source>
</evidence>
<protein>
    <submittedName>
        <fullName evidence="2">Uncharacterized protein</fullName>
    </submittedName>
</protein>
<feature type="region of interest" description="Disordered" evidence="1">
    <location>
        <begin position="1"/>
        <end position="26"/>
    </location>
</feature>
<sequence>MNGHTPTVTVGELPASKKVHKPGQLHLDLRVPMREISVRPSVGGPPVTV</sequence>
<accession>A0A090F182</accession>